<dbReference type="Pfam" id="PF14451">
    <property type="entry name" value="Ub-Mut7C"/>
    <property type="match status" value="1"/>
</dbReference>
<organism evidence="3 4">
    <name type="scientific">Fodinibius salipaludis</name>
    <dbReference type="NCBI Taxonomy" id="2032627"/>
    <lineage>
        <taxon>Bacteria</taxon>
        <taxon>Pseudomonadati</taxon>
        <taxon>Balneolota</taxon>
        <taxon>Balneolia</taxon>
        <taxon>Balneolales</taxon>
        <taxon>Balneolaceae</taxon>
        <taxon>Fodinibius</taxon>
    </lineage>
</organism>
<sequence length="248" mass="28601">MLRVTLRFYGDLNNLLFGSFTGPTVERRLTVPTSVKDLIEGCGVPHTEVDLILADNHPVNFSYLIQEDQQVSVYPFFSQIDIPESKRLQKRTPPHNRFLADANLGKLARYLRIAGFDTAYIQGQSDKEIINQMLGEQRVLLSRDRKLLMHKVIEYGYLPRSDEPVKQLLEIFRRFNLFDETNPFSRCPNCNGVLQSVSKEEVIDQLEPLTRKHFDDFSQCPDCGQIYWAGSHRQRLDERVKEILGIGG</sequence>
<dbReference type="InterPro" id="IPR027798">
    <property type="entry name" value="Ub_Mut7C"/>
</dbReference>
<reference evidence="3 4" key="1">
    <citation type="submission" date="2017-08" db="EMBL/GenBank/DDBJ databases">
        <title>Aliifodinibius alkalisoli sp. nov., isolated from saline alkaline soil.</title>
        <authorList>
            <person name="Liu D."/>
            <person name="Zhang G."/>
        </authorList>
    </citation>
    <scope>NUCLEOTIDE SEQUENCE [LARGE SCALE GENOMIC DNA]</scope>
    <source>
        <strain evidence="3 4">WN023</strain>
    </source>
</reference>
<name>A0A2A2GAF2_9BACT</name>
<dbReference type="RefSeq" id="WP_095606102.1">
    <property type="nucleotide sequence ID" value="NZ_NSKE01000004.1"/>
</dbReference>
<dbReference type="PANTHER" id="PTHR39081:SF1">
    <property type="entry name" value="MUT7-C RNASE DOMAIN-CONTAINING PROTEIN"/>
    <property type="match status" value="1"/>
</dbReference>
<accession>A0A2A2GAF2</accession>
<gene>
    <name evidence="3" type="ORF">CK503_07135</name>
</gene>
<evidence type="ECO:0000313" key="4">
    <source>
        <dbReference type="Proteomes" id="UP000218831"/>
    </source>
</evidence>
<dbReference type="PANTHER" id="PTHR39081">
    <property type="entry name" value="MUT7-C DOMAIN-CONTAINING PROTEIN"/>
    <property type="match status" value="1"/>
</dbReference>
<evidence type="ECO:0000259" key="1">
    <source>
        <dbReference type="Pfam" id="PF01927"/>
    </source>
</evidence>
<dbReference type="AlphaFoldDB" id="A0A2A2GAF2"/>
<proteinExistence type="predicted"/>
<dbReference type="InterPro" id="IPR002782">
    <property type="entry name" value="Mut7-C_RNAse_dom"/>
</dbReference>
<feature type="domain" description="Ubiquitin Mut7-C" evidence="2">
    <location>
        <begin position="2"/>
        <end position="81"/>
    </location>
</feature>
<evidence type="ECO:0000313" key="3">
    <source>
        <dbReference type="EMBL" id="PAU94561.1"/>
    </source>
</evidence>
<protein>
    <recommendedName>
        <fullName evidence="5">Twitching motility protein PilT</fullName>
    </recommendedName>
</protein>
<comment type="caution">
    <text evidence="3">The sequence shown here is derived from an EMBL/GenBank/DDBJ whole genome shotgun (WGS) entry which is preliminary data.</text>
</comment>
<feature type="domain" description="Mut7-C RNAse" evidence="1">
    <location>
        <begin position="97"/>
        <end position="239"/>
    </location>
</feature>
<dbReference type="OrthoDB" id="9797655at2"/>
<dbReference type="Proteomes" id="UP000218831">
    <property type="component" value="Unassembled WGS sequence"/>
</dbReference>
<evidence type="ECO:0008006" key="5">
    <source>
        <dbReference type="Google" id="ProtNLM"/>
    </source>
</evidence>
<dbReference type="Pfam" id="PF01927">
    <property type="entry name" value="Mut7-C"/>
    <property type="match status" value="1"/>
</dbReference>
<evidence type="ECO:0000259" key="2">
    <source>
        <dbReference type="Pfam" id="PF14451"/>
    </source>
</evidence>
<keyword evidence="4" id="KW-1185">Reference proteome</keyword>
<dbReference type="EMBL" id="NSKE01000004">
    <property type="protein sequence ID" value="PAU94561.1"/>
    <property type="molecule type" value="Genomic_DNA"/>
</dbReference>